<protein>
    <submittedName>
        <fullName evidence="7">Aspartyl/asparaginyl beta-hydroxylase</fullName>
        <ecNumber evidence="7">1.14.11.16</ecNumber>
    </submittedName>
</protein>
<comment type="similarity">
    <text evidence="1">Belongs to the aspartyl/asparaginyl beta-hydroxylase family.</text>
</comment>
<dbReference type="Pfam" id="PF05118">
    <property type="entry name" value="Asp_Arg_Hydrox"/>
    <property type="match status" value="1"/>
</dbReference>
<keyword evidence="2" id="KW-0223">Dioxygenase</keyword>
<dbReference type="AlphaFoldDB" id="A0A108U837"/>
<dbReference type="InterPro" id="IPR019734">
    <property type="entry name" value="TPR_rpt"/>
</dbReference>
<dbReference type="OrthoDB" id="21665at2"/>
<gene>
    <name evidence="7" type="ORF">AZ78_1850</name>
</gene>
<feature type="compositionally biased region" description="Basic and acidic residues" evidence="5">
    <location>
        <begin position="11"/>
        <end position="21"/>
    </location>
</feature>
<sequence length="448" mass="50788">MPRPLRKHRSDGRQGRGRDIQPGEDAVLNEQVNQLVQAAGLASRAGRWQEAEKLWQQVRAIAPQHPQALYSLGIHAFQQGDTQGAIELLHAAHRSAPNDPMILLSIGVVQRERGDSAAEWEAISASLAADPYFLAGLLAKASFFERSGKPRAAADAYRNALTVAPPQPHWPDMLKEQLLHASRRVEAYREEFAEFLAHRVGGPRAALDVGTLGRWDEAASIMVGRSKPYHADCNQLCVPRLPAIPFHDRSQFAWVEELESRTYDIIKEMRVVLREEQAEFTPYIEYQPGDPVNQWRELNHSRRWSTYKLWSYSKPVDEHLARCPQTRAALEAVEMAAIADVCPNAMFSALAPHTHIPPHHGETNARLVVHLPLIVPDNCRYRVGFERREWKVGEVLIFDDSIEHEAHNDSDELRVVLIFDVWNPLLSLAEREMVNAMMRAHRDFLAGR</sequence>
<accession>A0A108U837</accession>
<dbReference type="EC" id="1.14.11.16" evidence="7"/>
<proteinExistence type="inferred from homology"/>
<dbReference type="InterPro" id="IPR051821">
    <property type="entry name" value="Asp/Asn_beta-hydroxylase"/>
</dbReference>
<dbReference type="PANTHER" id="PTHR46332">
    <property type="entry name" value="ASPARTATE BETA-HYDROXYLASE DOMAIN-CONTAINING PROTEIN 2"/>
    <property type="match status" value="1"/>
</dbReference>
<dbReference type="Gene3D" id="2.60.120.330">
    <property type="entry name" value="B-lactam Antibiotic, Isopenicillin N Synthase, Chain"/>
    <property type="match status" value="1"/>
</dbReference>
<dbReference type="InterPro" id="IPR011990">
    <property type="entry name" value="TPR-like_helical_dom_sf"/>
</dbReference>
<organism evidence="7 8">
    <name type="scientific">Lysobacter capsici AZ78</name>
    <dbReference type="NCBI Taxonomy" id="1444315"/>
    <lineage>
        <taxon>Bacteria</taxon>
        <taxon>Pseudomonadati</taxon>
        <taxon>Pseudomonadota</taxon>
        <taxon>Gammaproteobacteria</taxon>
        <taxon>Lysobacterales</taxon>
        <taxon>Lysobacteraceae</taxon>
        <taxon>Lysobacter</taxon>
    </lineage>
</organism>
<name>A0A108U837_9GAMM</name>
<dbReference type="PROSITE" id="PS50005">
    <property type="entry name" value="TPR"/>
    <property type="match status" value="1"/>
</dbReference>
<dbReference type="Proteomes" id="UP000023435">
    <property type="component" value="Unassembled WGS sequence"/>
</dbReference>
<reference evidence="7 8" key="1">
    <citation type="journal article" date="2014" name="Genome Announc.">
        <title>Draft Genome Sequence of Lysobacter capsici AZ78, a Bacterium Antagonistic to Plant-Pathogenic Oomycetes.</title>
        <authorList>
            <person name="Puopolo G."/>
            <person name="Sonego P."/>
            <person name="Engelen K."/>
            <person name="Pertot I."/>
        </authorList>
    </citation>
    <scope>NUCLEOTIDE SEQUENCE [LARGE SCALE GENOMIC DNA]</scope>
    <source>
        <strain evidence="7 8">AZ78</strain>
    </source>
</reference>
<dbReference type="InterPro" id="IPR007803">
    <property type="entry name" value="Asp/Arg/Pro-Hydrxlase"/>
</dbReference>
<feature type="region of interest" description="Disordered" evidence="5">
    <location>
        <begin position="1"/>
        <end position="21"/>
    </location>
</feature>
<keyword evidence="4" id="KW-0802">TPR repeat</keyword>
<keyword evidence="8" id="KW-1185">Reference proteome</keyword>
<dbReference type="SMART" id="SM00028">
    <property type="entry name" value="TPR"/>
    <property type="match status" value="3"/>
</dbReference>
<dbReference type="SUPFAM" id="SSF51197">
    <property type="entry name" value="Clavaminate synthase-like"/>
    <property type="match status" value="1"/>
</dbReference>
<evidence type="ECO:0000256" key="5">
    <source>
        <dbReference type="SAM" id="MobiDB-lite"/>
    </source>
</evidence>
<dbReference type="GO" id="GO:0016020">
    <property type="term" value="C:membrane"/>
    <property type="evidence" value="ECO:0007669"/>
    <property type="project" value="TreeGrafter"/>
</dbReference>
<feature type="domain" description="Aspartyl/asparaginy/proline hydroxylase" evidence="6">
    <location>
        <begin position="264"/>
        <end position="424"/>
    </location>
</feature>
<dbReference type="EMBL" id="JAJA02000001">
    <property type="protein sequence ID" value="KWS04301.1"/>
    <property type="molecule type" value="Genomic_DNA"/>
</dbReference>
<dbReference type="SUPFAM" id="SSF48452">
    <property type="entry name" value="TPR-like"/>
    <property type="match status" value="1"/>
</dbReference>
<dbReference type="InterPro" id="IPR027443">
    <property type="entry name" value="IPNS-like_sf"/>
</dbReference>
<feature type="repeat" description="TPR" evidence="4">
    <location>
        <begin position="66"/>
        <end position="99"/>
    </location>
</feature>
<evidence type="ECO:0000256" key="4">
    <source>
        <dbReference type="PROSITE-ProRule" id="PRU00339"/>
    </source>
</evidence>
<evidence type="ECO:0000259" key="6">
    <source>
        <dbReference type="Pfam" id="PF05118"/>
    </source>
</evidence>
<evidence type="ECO:0000256" key="2">
    <source>
        <dbReference type="ARBA" id="ARBA00022964"/>
    </source>
</evidence>
<dbReference type="GO" id="GO:0062101">
    <property type="term" value="F:peptidyl-aspartic acid 3-dioxygenase activity"/>
    <property type="evidence" value="ECO:0007669"/>
    <property type="project" value="UniProtKB-EC"/>
</dbReference>
<comment type="caution">
    <text evidence="7">The sequence shown here is derived from an EMBL/GenBank/DDBJ whole genome shotgun (WGS) entry which is preliminary data.</text>
</comment>
<dbReference type="PANTHER" id="PTHR46332:SF5">
    <property type="entry name" value="ASPARTATE BETA-HYDROXYLASE DOMAIN CONTAINING 2"/>
    <property type="match status" value="1"/>
</dbReference>
<feature type="compositionally biased region" description="Basic residues" evidence="5">
    <location>
        <begin position="1"/>
        <end position="10"/>
    </location>
</feature>
<dbReference type="Pfam" id="PF13432">
    <property type="entry name" value="TPR_16"/>
    <property type="match status" value="1"/>
</dbReference>
<evidence type="ECO:0000256" key="1">
    <source>
        <dbReference type="ARBA" id="ARBA00007730"/>
    </source>
</evidence>
<keyword evidence="3 7" id="KW-0560">Oxidoreductase</keyword>
<evidence type="ECO:0000256" key="3">
    <source>
        <dbReference type="ARBA" id="ARBA00023002"/>
    </source>
</evidence>
<dbReference type="RefSeq" id="WP_082723534.1">
    <property type="nucleotide sequence ID" value="NZ_JAJA02000001.1"/>
</dbReference>
<evidence type="ECO:0000313" key="7">
    <source>
        <dbReference type="EMBL" id="KWS04301.1"/>
    </source>
</evidence>
<dbReference type="Gene3D" id="1.25.40.10">
    <property type="entry name" value="Tetratricopeptide repeat domain"/>
    <property type="match status" value="1"/>
</dbReference>
<evidence type="ECO:0000313" key="8">
    <source>
        <dbReference type="Proteomes" id="UP000023435"/>
    </source>
</evidence>